<dbReference type="EC" id="3.1.11.6" evidence="1"/>
<proteinExistence type="inferred from homology"/>
<comment type="catalytic activity">
    <reaction evidence="1">
        <text>Exonucleolytic cleavage in either 5'- to 3'- or 3'- to 5'-direction to yield nucleoside 5'-phosphates.</text>
        <dbReference type="EC" id="3.1.11.6"/>
    </reaction>
</comment>
<dbReference type="InterPro" id="IPR003761">
    <property type="entry name" value="Exonuc_VII_S"/>
</dbReference>
<feature type="coiled-coil region" evidence="2">
    <location>
        <begin position="9"/>
        <end position="74"/>
    </location>
</feature>
<dbReference type="PANTHER" id="PTHR34137">
    <property type="entry name" value="EXODEOXYRIBONUCLEASE 7 SMALL SUBUNIT"/>
    <property type="match status" value="1"/>
</dbReference>
<dbReference type="RefSeq" id="WP_216240783.1">
    <property type="nucleotide sequence ID" value="NZ_JABACJ020000005.1"/>
</dbReference>
<comment type="function">
    <text evidence="1">Bidirectionally degrades single-stranded DNA into large acid-insoluble oligonucleotides, which are then degraded further into small acid-soluble oligonucleotides.</text>
</comment>
<protein>
    <recommendedName>
        <fullName evidence="1">Exodeoxyribonuclease 7 small subunit</fullName>
        <ecNumber evidence="1">3.1.11.6</ecNumber>
    </recommendedName>
    <alternativeName>
        <fullName evidence="1">Exodeoxyribonuclease VII small subunit</fullName>
        <shortName evidence="1">Exonuclease VII small subunit</shortName>
    </alternativeName>
</protein>
<dbReference type="Pfam" id="PF02609">
    <property type="entry name" value="Exonuc_VII_S"/>
    <property type="match status" value="1"/>
</dbReference>
<evidence type="ECO:0000313" key="3">
    <source>
        <dbReference type="EMBL" id="MBU3875754.1"/>
    </source>
</evidence>
<keyword evidence="2" id="KW-0175">Coiled coil</keyword>
<comment type="subcellular location">
    <subcellularLocation>
        <location evidence="1">Cytoplasm</location>
    </subcellularLocation>
</comment>
<dbReference type="PANTHER" id="PTHR34137:SF1">
    <property type="entry name" value="EXODEOXYRIBONUCLEASE 7 SMALL SUBUNIT"/>
    <property type="match status" value="1"/>
</dbReference>
<comment type="similarity">
    <text evidence="1">Belongs to the XseB family.</text>
</comment>
<keyword evidence="1" id="KW-0540">Nuclease</keyword>
<keyword evidence="1" id="KW-0963">Cytoplasm</keyword>
<dbReference type="NCBIfam" id="TIGR01280">
    <property type="entry name" value="xseB"/>
    <property type="match status" value="1"/>
</dbReference>
<keyword evidence="1" id="KW-0269">Exonuclease</keyword>
<keyword evidence="1 3" id="KW-0378">Hydrolase</keyword>
<accession>A0ABS6D2D4</accession>
<dbReference type="Proteomes" id="UP000723714">
    <property type="component" value="Unassembled WGS sequence"/>
</dbReference>
<comment type="caution">
    <text evidence="3">The sequence shown here is derived from an EMBL/GenBank/DDBJ whole genome shotgun (WGS) entry which is preliminary data.</text>
</comment>
<sequence length="80" mass="9201">MAGKTAGKAKETEEKKLSLEELFENLDEVVSRLEGEDISLEESFQLYQKGMEMLKECNETIDTVEKKVQMLDEDGEVHEF</sequence>
<dbReference type="HAMAP" id="MF_00337">
    <property type="entry name" value="Exonuc_7_S"/>
    <property type="match status" value="1"/>
</dbReference>
<name>A0ABS6D2D4_9FIRM</name>
<dbReference type="EMBL" id="JABACJ020000005">
    <property type="protein sequence ID" value="MBU3875754.1"/>
    <property type="molecule type" value="Genomic_DNA"/>
</dbReference>
<evidence type="ECO:0000256" key="2">
    <source>
        <dbReference type="SAM" id="Coils"/>
    </source>
</evidence>
<organism evidence="3 4">
    <name type="scientific">Faecalicatena faecalis</name>
    <dbReference type="NCBI Taxonomy" id="2726362"/>
    <lineage>
        <taxon>Bacteria</taxon>
        <taxon>Bacillati</taxon>
        <taxon>Bacillota</taxon>
        <taxon>Clostridia</taxon>
        <taxon>Lachnospirales</taxon>
        <taxon>Lachnospiraceae</taxon>
        <taxon>Faecalicatena</taxon>
    </lineage>
</organism>
<evidence type="ECO:0000313" key="4">
    <source>
        <dbReference type="Proteomes" id="UP000723714"/>
    </source>
</evidence>
<gene>
    <name evidence="1 3" type="primary">xseB</name>
    <name evidence="3" type="ORF">HGO97_008010</name>
</gene>
<reference evidence="3 4" key="1">
    <citation type="submission" date="2021-06" db="EMBL/GenBank/DDBJ databases">
        <title>Faecalicatena sp. nov. isolated from porcine feces.</title>
        <authorList>
            <person name="Oh B.S."/>
            <person name="Lee J.H."/>
        </authorList>
    </citation>
    <scope>NUCLEOTIDE SEQUENCE [LARGE SCALE GENOMIC DNA]</scope>
    <source>
        <strain evidence="3 4">AGMB00832</strain>
    </source>
</reference>
<comment type="subunit">
    <text evidence="1">Heterooligomer composed of large and small subunits.</text>
</comment>
<evidence type="ECO:0000256" key="1">
    <source>
        <dbReference type="HAMAP-Rule" id="MF_00337"/>
    </source>
</evidence>
<keyword evidence="4" id="KW-1185">Reference proteome</keyword>
<dbReference type="GO" id="GO:0008855">
    <property type="term" value="F:exodeoxyribonuclease VII activity"/>
    <property type="evidence" value="ECO:0007669"/>
    <property type="project" value="UniProtKB-EC"/>
</dbReference>